<evidence type="ECO:0000313" key="5">
    <source>
        <dbReference type="EMBL" id="RKQ88699.1"/>
    </source>
</evidence>
<evidence type="ECO:0000256" key="1">
    <source>
        <dbReference type="ARBA" id="ARBA00006515"/>
    </source>
</evidence>
<proteinExistence type="inferred from homology"/>
<dbReference type="FunFam" id="3.20.20.100:FF:000004">
    <property type="entry name" value="Oxidoreductase, aldo/keto reductase"/>
    <property type="match status" value="1"/>
</dbReference>
<accession>A0A660L780</accession>
<sequence>MGKSGLKLSALGLGSWFTYGSKTDRETAIRTIRRAYELGVNHFDTADVYARGEAESIVGDALRAFPRETYVLATKVYWPMGDTVTERGLSRKHIVEAIDASLRRLGLEYVDIYYAHRFDPDTDLEETLRAFDDLVRAGKVLYIGVSMWSVEQMRAARELAEKLLLHPIAVDQPEYNLLNREIEGDVLPYARAHGLGVVVYSPLAQGVLTGKYRPGQAPPSSSRAADPRMRGVMERYLDDDTLRRVERFAALARDAGVTPSQLALAWVLRRPEVTSALVGASRPEQLEENLGALDVRLSDDVWSAVEDIFADRGEGSA</sequence>
<dbReference type="Gene3D" id="3.20.20.100">
    <property type="entry name" value="NADP-dependent oxidoreductase domain"/>
    <property type="match status" value="1"/>
</dbReference>
<dbReference type="InterPro" id="IPR020471">
    <property type="entry name" value="AKR"/>
</dbReference>
<keyword evidence="5" id="KW-0407">Ion channel</keyword>
<organism evidence="5 6">
    <name type="scientific">Brockia lithotrophica</name>
    <dbReference type="NCBI Taxonomy" id="933949"/>
    <lineage>
        <taxon>Bacteria</taxon>
        <taxon>Bacillati</taxon>
        <taxon>Bacillota</taxon>
        <taxon>Bacilli</taxon>
        <taxon>Bacillales</taxon>
        <taxon>Bacillales Family X. Incertae Sedis</taxon>
        <taxon>Brockia</taxon>
    </lineage>
</organism>
<dbReference type="PRINTS" id="PR00069">
    <property type="entry name" value="ALDKETRDTASE"/>
</dbReference>
<dbReference type="PANTHER" id="PTHR43150:SF2">
    <property type="entry name" value="HYPERKINETIC, ISOFORM M"/>
    <property type="match status" value="1"/>
</dbReference>
<keyword evidence="5" id="KW-0406">Ion transport</keyword>
<keyword evidence="5" id="KW-0813">Transport</keyword>
<dbReference type="InterPro" id="IPR005399">
    <property type="entry name" value="K_chnl_volt-dep_bsu_KCNAB-rel"/>
</dbReference>
<dbReference type="GO" id="GO:0016491">
    <property type="term" value="F:oxidoreductase activity"/>
    <property type="evidence" value="ECO:0007669"/>
    <property type="project" value="UniProtKB-KW"/>
</dbReference>
<dbReference type="Proteomes" id="UP000267019">
    <property type="component" value="Unassembled WGS sequence"/>
</dbReference>
<evidence type="ECO:0000259" key="4">
    <source>
        <dbReference type="Pfam" id="PF00248"/>
    </source>
</evidence>
<protein>
    <submittedName>
        <fullName evidence="5">Voltage-dependent potassium channel beta subunit</fullName>
    </submittedName>
</protein>
<dbReference type="GO" id="GO:0005829">
    <property type="term" value="C:cytosol"/>
    <property type="evidence" value="ECO:0007669"/>
    <property type="project" value="UniProtKB-ARBA"/>
</dbReference>
<dbReference type="EMBL" id="RBIJ01000001">
    <property type="protein sequence ID" value="RKQ88699.1"/>
    <property type="molecule type" value="Genomic_DNA"/>
</dbReference>
<dbReference type="GO" id="GO:0034220">
    <property type="term" value="P:monoatomic ion transmembrane transport"/>
    <property type="evidence" value="ECO:0007669"/>
    <property type="project" value="UniProtKB-KW"/>
</dbReference>
<dbReference type="CDD" id="cd19074">
    <property type="entry name" value="Aldo_ket_red_shaker-like"/>
    <property type="match status" value="1"/>
</dbReference>
<dbReference type="InterPro" id="IPR036812">
    <property type="entry name" value="NAD(P)_OxRdtase_dom_sf"/>
</dbReference>
<evidence type="ECO:0000256" key="2">
    <source>
        <dbReference type="ARBA" id="ARBA00022857"/>
    </source>
</evidence>
<dbReference type="SUPFAM" id="SSF51430">
    <property type="entry name" value="NAD(P)-linked oxidoreductase"/>
    <property type="match status" value="1"/>
</dbReference>
<feature type="domain" description="NADP-dependent oxidoreductase" evidence="4">
    <location>
        <begin position="11"/>
        <end position="308"/>
    </location>
</feature>
<dbReference type="InterPro" id="IPR023210">
    <property type="entry name" value="NADP_OxRdtase_dom"/>
</dbReference>
<keyword evidence="3" id="KW-0560">Oxidoreductase</keyword>
<dbReference type="AlphaFoldDB" id="A0A660L780"/>
<name>A0A660L780_9BACL</name>
<dbReference type="PANTHER" id="PTHR43150">
    <property type="entry name" value="HYPERKINETIC, ISOFORM M"/>
    <property type="match status" value="1"/>
</dbReference>
<evidence type="ECO:0000256" key="3">
    <source>
        <dbReference type="ARBA" id="ARBA00023002"/>
    </source>
</evidence>
<keyword evidence="2" id="KW-0521">NADP</keyword>
<evidence type="ECO:0000313" key="6">
    <source>
        <dbReference type="Proteomes" id="UP000267019"/>
    </source>
</evidence>
<dbReference type="Pfam" id="PF00248">
    <property type="entry name" value="Aldo_ket_red"/>
    <property type="match status" value="1"/>
</dbReference>
<comment type="similarity">
    <text evidence="1">Belongs to the shaker potassium channel beta subunit family.</text>
</comment>
<keyword evidence="6" id="KW-1185">Reference proteome</keyword>
<gene>
    <name evidence="5" type="ORF">C7438_0340</name>
</gene>
<reference evidence="5 6" key="1">
    <citation type="submission" date="2018-10" db="EMBL/GenBank/DDBJ databases">
        <title>Genomic Encyclopedia of Type Strains, Phase IV (KMG-IV): sequencing the most valuable type-strain genomes for metagenomic binning, comparative biology and taxonomic classification.</title>
        <authorList>
            <person name="Goeker M."/>
        </authorList>
    </citation>
    <scope>NUCLEOTIDE SEQUENCE [LARGE SCALE GENOMIC DNA]</scope>
    <source>
        <strain evidence="5 6">DSM 22653</strain>
    </source>
</reference>
<comment type="caution">
    <text evidence="5">The sequence shown here is derived from an EMBL/GenBank/DDBJ whole genome shotgun (WGS) entry which is preliminary data.</text>
</comment>